<keyword evidence="6" id="KW-0106">Calcium</keyword>
<feature type="transmembrane region" description="Helical" evidence="14">
    <location>
        <begin position="129"/>
        <end position="147"/>
    </location>
</feature>
<evidence type="ECO:0000256" key="12">
    <source>
        <dbReference type="ARBA" id="ARBA00023303"/>
    </source>
</evidence>
<gene>
    <name evidence="16" type="ORF">SEMRO_37_G023360.1</name>
</gene>
<dbReference type="GO" id="GO:0005891">
    <property type="term" value="C:voltage-gated calcium channel complex"/>
    <property type="evidence" value="ECO:0007669"/>
    <property type="project" value="TreeGrafter"/>
</dbReference>
<feature type="region of interest" description="Disordered" evidence="13">
    <location>
        <begin position="318"/>
        <end position="339"/>
    </location>
</feature>
<keyword evidence="9" id="KW-0406">Ion transport</keyword>
<organism evidence="16 17">
    <name type="scientific">Seminavis robusta</name>
    <dbReference type="NCBI Taxonomy" id="568900"/>
    <lineage>
        <taxon>Eukaryota</taxon>
        <taxon>Sar</taxon>
        <taxon>Stramenopiles</taxon>
        <taxon>Ochrophyta</taxon>
        <taxon>Bacillariophyta</taxon>
        <taxon>Bacillariophyceae</taxon>
        <taxon>Bacillariophycidae</taxon>
        <taxon>Naviculales</taxon>
        <taxon>Naviculaceae</taxon>
        <taxon>Seminavis</taxon>
    </lineage>
</organism>
<keyword evidence="10 14" id="KW-0472">Membrane</keyword>
<protein>
    <submittedName>
        <fullName evidence="16">Dependent L-type calcium channel subunit alpha</fullName>
    </submittedName>
</protein>
<dbReference type="PANTHER" id="PTHR45628:SF7">
    <property type="entry name" value="VOLTAGE-DEPENDENT CALCIUM CHANNEL TYPE A SUBUNIT ALPHA-1"/>
    <property type="match status" value="1"/>
</dbReference>
<feature type="region of interest" description="Disordered" evidence="13">
    <location>
        <begin position="1"/>
        <end position="66"/>
    </location>
</feature>
<keyword evidence="11" id="KW-0325">Glycoprotein</keyword>
<dbReference type="AlphaFoldDB" id="A0A9N8DCT3"/>
<feature type="compositionally biased region" description="Basic and acidic residues" evidence="13">
    <location>
        <begin position="33"/>
        <end position="66"/>
    </location>
</feature>
<dbReference type="InterPro" id="IPR005821">
    <property type="entry name" value="Ion_trans_dom"/>
</dbReference>
<accession>A0A9N8DCT3</accession>
<evidence type="ECO:0000256" key="9">
    <source>
        <dbReference type="ARBA" id="ARBA00023065"/>
    </source>
</evidence>
<dbReference type="GO" id="GO:0098703">
    <property type="term" value="P:calcium ion import across plasma membrane"/>
    <property type="evidence" value="ECO:0007669"/>
    <property type="project" value="TreeGrafter"/>
</dbReference>
<evidence type="ECO:0000313" key="16">
    <source>
        <dbReference type="EMBL" id="CAB9498404.1"/>
    </source>
</evidence>
<evidence type="ECO:0000256" key="2">
    <source>
        <dbReference type="ARBA" id="ARBA00022448"/>
    </source>
</evidence>
<dbReference type="GO" id="GO:0008331">
    <property type="term" value="F:high voltage-gated calcium channel activity"/>
    <property type="evidence" value="ECO:0007669"/>
    <property type="project" value="TreeGrafter"/>
</dbReference>
<feature type="transmembrane region" description="Helical" evidence="14">
    <location>
        <begin position="195"/>
        <end position="221"/>
    </location>
</feature>
<feature type="transmembrane region" description="Helical" evidence="14">
    <location>
        <begin position="274"/>
        <end position="298"/>
    </location>
</feature>
<dbReference type="Proteomes" id="UP001153069">
    <property type="component" value="Unassembled WGS sequence"/>
</dbReference>
<feature type="transmembrane region" description="Helical" evidence="14">
    <location>
        <begin position="153"/>
        <end position="174"/>
    </location>
</feature>
<dbReference type="Gene3D" id="1.10.287.70">
    <property type="match status" value="1"/>
</dbReference>
<feature type="transmembrane region" description="Helical" evidence="14">
    <location>
        <begin position="90"/>
        <end position="108"/>
    </location>
</feature>
<evidence type="ECO:0000259" key="15">
    <source>
        <dbReference type="Pfam" id="PF00520"/>
    </source>
</evidence>
<evidence type="ECO:0000256" key="10">
    <source>
        <dbReference type="ARBA" id="ARBA00023136"/>
    </source>
</evidence>
<feature type="compositionally biased region" description="Polar residues" evidence="13">
    <location>
        <begin position="1"/>
        <end position="15"/>
    </location>
</feature>
<evidence type="ECO:0000313" key="17">
    <source>
        <dbReference type="Proteomes" id="UP001153069"/>
    </source>
</evidence>
<keyword evidence="2" id="KW-0813">Transport</keyword>
<comment type="subcellular location">
    <subcellularLocation>
        <location evidence="1">Membrane</location>
        <topology evidence="1">Multi-pass membrane protein</topology>
    </subcellularLocation>
</comment>
<evidence type="ECO:0000256" key="14">
    <source>
        <dbReference type="SAM" id="Phobius"/>
    </source>
</evidence>
<evidence type="ECO:0000256" key="13">
    <source>
        <dbReference type="SAM" id="MobiDB-lite"/>
    </source>
</evidence>
<keyword evidence="7" id="KW-0851">Voltage-gated channel</keyword>
<dbReference type="Pfam" id="PF00520">
    <property type="entry name" value="Ion_trans"/>
    <property type="match status" value="1"/>
</dbReference>
<comment type="caution">
    <text evidence="16">The sequence shown here is derived from an EMBL/GenBank/DDBJ whole genome shotgun (WGS) entry which is preliminary data.</text>
</comment>
<reference evidence="16" key="1">
    <citation type="submission" date="2020-06" db="EMBL/GenBank/DDBJ databases">
        <authorList>
            <consortium name="Plant Systems Biology data submission"/>
        </authorList>
    </citation>
    <scope>NUCLEOTIDE SEQUENCE</scope>
    <source>
        <strain evidence="16">D6</strain>
    </source>
</reference>
<proteinExistence type="predicted"/>
<dbReference type="Gene3D" id="1.20.120.350">
    <property type="entry name" value="Voltage-gated potassium channels. Chain C"/>
    <property type="match status" value="1"/>
</dbReference>
<dbReference type="EMBL" id="CAICTM010000037">
    <property type="protein sequence ID" value="CAB9498404.1"/>
    <property type="molecule type" value="Genomic_DNA"/>
</dbReference>
<evidence type="ECO:0000256" key="11">
    <source>
        <dbReference type="ARBA" id="ARBA00023180"/>
    </source>
</evidence>
<dbReference type="SUPFAM" id="SSF81324">
    <property type="entry name" value="Voltage-gated potassium channels"/>
    <property type="match status" value="1"/>
</dbReference>
<keyword evidence="8 14" id="KW-1133">Transmembrane helix</keyword>
<feature type="domain" description="Ion transport" evidence="15">
    <location>
        <begin position="90"/>
        <end position="309"/>
    </location>
</feature>
<evidence type="ECO:0000256" key="4">
    <source>
        <dbReference type="ARBA" id="ARBA00022673"/>
    </source>
</evidence>
<evidence type="ECO:0000256" key="6">
    <source>
        <dbReference type="ARBA" id="ARBA00022837"/>
    </source>
</evidence>
<evidence type="ECO:0000256" key="3">
    <source>
        <dbReference type="ARBA" id="ARBA00022568"/>
    </source>
</evidence>
<keyword evidence="17" id="KW-1185">Reference proteome</keyword>
<evidence type="ECO:0000256" key="8">
    <source>
        <dbReference type="ARBA" id="ARBA00022989"/>
    </source>
</evidence>
<keyword evidence="5 14" id="KW-0812">Transmembrane</keyword>
<keyword evidence="12" id="KW-0407">Ion channel</keyword>
<keyword evidence="3" id="KW-0109">Calcium transport</keyword>
<dbReference type="PANTHER" id="PTHR45628">
    <property type="entry name" value="VOLTAGE-DEPENDENT CALCIUM CHANNEL TYPE A SUBUNIT ALPHA-1"/>
    <property type="match status" value="1"/>
</dbReference>
<evidence type="ECO:0000256" key="5">
    <source>
        <dbReference type="ARBA" id="ARBA00022692"/>
    </source>
</evidence>
<sequence>MQEQKPGRSMSSTGRKSSKMLQPPAMDDMDQSEMDHTNANDDNDNKTPADDDRSQESARHESPRSKLREAMDMINQLRYRCGTIVNNENVQFFIVILIAVNAIMMGVGTFDFVTENPEVDHAFETTDKVFLVIFTIELVMQFIFHGWRLLLDGWLVFDLIVIAMSWTFSQVQIIRAFRIFRALRLITRIEVMKNLVLALFGVMPRMCAIGILLFLVSYIFAVMFTQLFKDLYAEGATSEDYFGRMDGTFFTLFQIMTLDSWADIAREVMVVHRWAWLPFISFVIITGFIVVNLIIAVICDAISALNDDEKAKLEGQFDTNKAQEADEDSQNGDGEGANLPEADVQEQLDSLEAQVEELTRVQVQTLYTLEYLARQLQRSRAMEERNEGL</sequence>
<dbReference type="InterPro" id="IPR050599">
    <property type="entry name" value="VDCC_alpha-1_subunit"/>
</dbReference>
<evidence type="ECO:0000256" key="1">
    <source>
        <dbReference type="ARBA" id="ARBA00004141"/>
    </source>
</evidence>
<dbReference type="OrthoDB" id="45894at2759"/>
<dbReference type="InterPro" id="IPR027359">
    <property type="entry name" value="Volt_channel_dom_sf"/>
</dbReference>
<name>A0A9N8DCT3_9STRA</name>
<keyword evidence="4" id="KW-0107">Calcium channel</keyword>
<evidence type="ECO:0000256" key="7">
    <source>
        <dbReference type="ARBA" id="ARBA00022882"/>
    </source>
</evidence>